<keyword evidence="2" id="KW-1185">Reference proteome</keyword>
<evidence type="ECO:0000313" key="1">
    <source>
        <dbReference type="EMBL" id="ELK07465.1"/>
    </source>
</evidence>
<reference evidence="2" key="1">
    <citation type="journal article" date="2013" name="Science">
        <title>Comparative analysis of bat genomes provides insight into the evolution of flight and immunity.</title>
        <authorList>
            <person name="Zhang G."/>
            <person name="Cowled C."/>
            <person name="Shi Z."/>
            <person name="Huang Z."/>
            <person name="Bishop-Lilly K.A."/>
            <person name="Fang X."/>
            <person name="Wynne J.W."/>
            <person name="Xiong Z."/>
            <person name="Baker M.L."/>
            <person name="Zhao W."/>
            <person name="Tachedjian M."/>
            <person name="Zhu Y."/>
            <person name="Zhou P."/>
            <person name="Jiang X."/>
            <person name="Ng J."/>
            <person name="Yang L."/>
            <person name="Wu L."/>
            <person name="Xiao J."/>
            <person name="Feng Y."/>
            <person name="Chen Y."/>
            <person name="Sun X."/>
            <person name="Zhang Y."/>
            <person name="Marsh G.A."/>
            <person name="Crameri G."/>
            <person name="Broder C.C."/>
            <person name="Frey K.G."/>
            <person name="Wang L.F."/>
            <person name="Wang J."/>
        </authorList>
    </citation>
    <scope>NUCLEOTIDE SEQUENCE [LARGE SCALE GENOMIC DNA]</scope>
</reference>
<accession>L5K7I7</accession>
<evidence type="ECO:0000313" key="2">
    <source>
        <dbReference type="Proteomes" id="UP000010552"/>
    </source>
</evidence>
<dbReference type="Proteomes" id="UP000010552">
    <property type="component" value="Unassembled WGS sequence"/>
</dbReference>
<dbReference type="EMBL" id="KB030969">
    <property type="protein sequence ID" value="ELK07465.1"/>
    <property type="molecule type" value="Genomic_DNA"/>
</dbReference>
<name>L5K7I7_PTEAL</name>
<dbReference type="AlphaFoldDB" id="L5K7I7"/>
<protein>
    <submittedName>
        <fullName evidence="1">Uncharacterized protein</fullName>
    </submittedName>
</protein>
<proteinExistence type="predicted"/>
<sequence length="103" mass="11711">MVHMDLAISRNSPFMVLMTSEACSGLVKVMKPKPQDCRVFRPLTTTTRPEAAEVIFQSLLISVEVEASNEELPFFRGHGREFKSWKLRRKRAKGTTTAEEPND</sequence>
<gene>
    <name evidence="1" type="ORF">PAL_GLEAN10003592</name>
</gene>
<organism evidence="1 2">
    <name type="scientific">Pteropus alecto</name>
    <name type="common">Black flying fox</name>
    <dbReference type="NCBI Taxonomy" id="9402"/>
    <lineage>
        <taxon>Eukaryota</taxon>
        <taxon>Metazoa</taxon>
        <taxon>Chordata</taxon>
        <taxon>Craniata</taxon>
        <taxon>Vertebrata</taxon>
        <taxon>Euteleostomi</taxon>
        <taxon>Mammalia</taxon>
        <taxon>Eutheria</taxon>
        <taxon>Laurasiatheria</taxon>
        <taxon>Chiroptera</taxon>
        <taxon>Yinpterochiroptera</taxon>
        <taxon>Pteropodoidea</taxon>
        <taxon>Pteropodidae</taxon>
        <taxon>Pteropodinae</taxon>
        <taxon>Pteropus</taxon>
    </lineage>
</organism>
<dbReference type="InParanoid" id="L5K7I7"/>